<sequence length="430" mass="48939">MIKKLGIIFLVIFLIAVSSACNKDSTTTASNDKGSKAKDKQVELTFMMWGNEAHQEVYNKLIGKFNETHPNIKVKMESVPFPDYQQKITVLAAGRELPDVGWVAERMVPQFMQNGILDDVSSFKDDKEYKMDDFFPSTLDLFRKDDKLFGIPFSTPPEVLFYNKDLFLKAGEKTPNEHVQAGTWNWEQFEKSAKAISAKGTYGANFFRDWNTWIPLLSHTWSYGGDLFDKNQTKFTWNSSQGVETLKMLDRMMFKDGSHPKAGEQVSFESGKIGMFFDVYSYVSRAREVKDFAWDIAPLPEGPEGRFPMLGQAGYGLFKGSKHPEEAKELLKFFTSHEGISATSTYFVPPRESVLSSDEFVNQPNNPPAESIKRAVIDEMDNARLQAGHIEWQKIDNAIQFGFDELFGQLKKPEDILKGMEDKIDPLLKK</sequence>
<evidence type="ECO:0000256" key="5">
    <source>
        <dbReference type="ARBA" id="ARBA00023136"/>
    </source>
</evidence>
<feature type="signal peptide" evidence="8">
    <location>
        <begin position="1"/>
        <end position="20"/>
    </location>
</feature>
<dbReference type="CDD" id="cd13585">
    <property type="entry name" value="PBP2_TMBP_like"/>
    <property type="match status" value="1"/>
</dbReference>
<evidence type="ECO:0000256" key="2">
    <source>
        <dbReference type="ARBA" id="ARBA00022448"/>
    </source>
</evidence>
<evidence type="ECO:0000256" key="4">
    <source>
        <dbReference type="ARBA" id="ARBA00022729"/>
    </source>
</evidence>
<dbReference type="PROSITE" id="PS51257">
    <property type="entry name" value="PROKAR_LIPOPROTEIN"/>
    <property type="match status" value="1"/>
</dbReference>
<evidence type="ECO:0000256" key="6">
    <source>
        <dbReference type="ARBA" id="ARBA00023139"/>
    </source>
</evidence>
<dbReference type="Pfam" id="PF01547">
    <property type="entry name" value="SBP_bac_1"/>
    <property type="match status" value="1"/>
</dbReference>
<dbReference type="SUPFAM" id="SSF53850">
    <property type="entry name" value="Periplasmic binding protein-like II"/>
    <property type="match status" value="1"/>
</dbReference>
<evidence type="ECO:0000256" key="7">
    <source>
        <dbReference type="ARBA" id="ARBA00023288"/>
    </source>
</evidence>
<proteinExistence type="inferred from homology"/>
<keyword evidence="10" id="KW-1185">Reference proteome</keyword>
<evidence type="ECO:0000313" key="10">
    <source>
        <dbReference type="Proteomes" id="UP000018877"/>
    </source>
</evidence>
<dbReference type="PANTHER" id="PTHR43649">
    <property type="entry name" value="ARABINOSE-BINDING PROTEIN-RELATED"/>
    <property type="match status" value="1"/>
</dbReference>
<evidence type="ECO:0000313" key="9">
    <source>
        <dbReference type="EMBL" id="ETI68370.1"/>
    </source>
</evidence>
<dbReference type="Proteomes" id="UP000018877">
    <property type="component" value="Unassembled WGS sequence"/>
</dbReference>
<evidence type="ECO:0000256" key="1">
    <source>
        <dbReference type="ARBA" id="ARBA00008520"/>
    </source>
</evidence>
<evidence type="ECO:0000256" key="8">
    <source>
        <dbReference type="SAM" id="SignalP"/>
    </source>
</evidence>
<comment type="caution">
    <text evidence="9">The sequence shown here is derived from an EMBL/GenBank/DDBJ whole genome shotgun (WGS) entry which is preliminary data.</text>
</comment>
<organism evidence="9 10">
    <name type="scientific">Neobacillus vireti LMG 21834</name>
    <dbReference type="NCBI Taxonomy" id="1131730"/>
    <lineage>
        <taxon>Bacteria</taxon>
        <taxon>Bacillati</taxon>
        <taxon>Bacillota</taxon>
        <taxon>Bacilli</taxon>
        <taxon>Bacillales</taxon>
        <taxon>Bacillaceae</taxon>
        <taxon>Neobacillus</taxon>
    </lineage>
</organism>
<feature type="chain" id="PRO_5044491467" evidence="8">
    <location>
        <begin position="21"/>
        <end position="430"/>
    </location>
</feature>
<dbReference type="GO" id="GO:0055085">
    <property type="term" value="P:transmembrane transport"/>
    <property type="evidence" value="ECO:0007669"/>
    <property type="project" value="InterPro"/>
</dbReference>
<reference evidence="9 10" key="1">
    <citation type="journal article" date="2014" name="Environ. Microbiol.">
        <title>The nitrate-ammonifying and nosZ-carrying bacterium Bacillus vireti is a potent source and sink for nitric and nitrous oxide under high nitrate conditions.</title>
        <authorList>
            <person name="Mania D."/>
            <person name="Heylen K."/>
            <person name="van Spanning R.J."/>
            <person name="Frostegard A."/>
        </authorList>
    </citation>
    <scope>NUCLEOTIDE SEQUENCE [LARGE SCALE GENOMIC DNA]</scope>
    <source>
        <strain evidence="9 10">LMG 21834</strain>
    </source>
</reference>
<protein>
    <submittedName>
        <fullName evidence="9">Sugar ABC transporter substrate-binding protein</fullName>
    </submittedName>
</protein>
<dbReference type="Gene3D" id="3.40.190.10">
    <property type="entry name" value="Periplasmic binding protein-like II"/>
    <property type="match status" value="1"/>
</dbReference>
<keyword evidence="7" id="KW-0449">Lipoprotein</keyword>
<keyword evidence="2" id="KW-0813">Transport</keyword>
<dbReference type="PANTHER" id="PTHR43649:SF33">
    <property type="entry name" value="POLYGALACTURONAN_RHAMNOGALACTURONAN-BINDING PROTEIN YTCQ"/>
    <property type="match status" value="1"/>
</dbReference>
<accession>A0AB94IMX9</accession>
<keyword evidence="4 8" id="KW-0732">Signal</keyword>
<dbReference type="EMBL" id="ALAN01000071">
    <property type="protein sequence ID" value="ETI68370.1"/>
    <property type="molecule type" value="Genomic_DNA"/>
</dbReference>
<keyword evidence="6" id="KW-0564">Palmitate</keyword>
<comment type="similarity">
    <text evidence="1">Belongs to the bacterial solute-binding protein 1 family.</text>
</comment>
<name>A0AB94IMX9_9BACI</name>
<dbReference type="InterPro" id="IPR006061">
    <property type="entry name" value="SBP_1_CS"/>
</dbReference>
<gene>
    <name evidence="9" type="ORF">BAVI_12904</name>
</gene>
<keyword evidence="5" id="KW-0472">Membrane</keyword>
<dbReference type="PROSITE" id="PS01037">
    <property type="entry name" value="SBP_BACTERIAL_1"/>
    <property type="match status" value="1"/>
</dbReference>
<dbReference type="RefSeq" id="WP_024028764.1">
    <property type="nucleotide sequence ID" value="NZ_ALAN01000071.1"/>
</dbReference>
<dbReference type="InterPro" id="IPR006059">
    <property type="entry name" value="SBP"/>
</dbReference>
<dbReference type="AlphaFoldDB" id="A0AB94IMX9"/>
<keyword evidence="3" id="KW-1003">Cell membrane</keyword>
<evidence type="ECO:0000256" key="3">
    <source>
        <dbReference type="ARBA" id="ARBA00022475"/>
    </source>
</evidence>
<dbReference type="InterPro" id="IPR050490">
    <property type="entry name" value="Bact_solute-bd_prot1"/>
</dbReference>